<evidence type="ECO:0000256" key="1">
    <source>
        <dbReference type="SAM" id="Coils"/>
    </source>
</evidence>
<reference evidence="4" key="1">
    <citation type="submission" date="2024-07" db="EMBL/GenBank/DDBJ databases">
        <title>Two chromosome-level genome assemblies of Korean endemic species Abeliophyllum distichum and Forsythia ovata (Oleaceae).</title>
        <authorList>
            <person name="Jang H."/>
        </authorList>
    </citation>
    <scope>NUCLEOTIDE SEQUENCE [LARGE SCALE GENOMIC DNA]</scope>
</reference>
<evidence type="ECO:0000313" key="4">
    <source>
        <dbReference type="Proteomes" id="UP001604336"/>
    </source>
</evidence>
<evidence type="ECO:0000313" key="3">
    <source>
        <dbReference type="EMBL" id="KAL2498129.1"/>
    </source>
</evidence>
<dbReference type="EMBL" id="JBFOLK010000007">
    <property type="protein sequence ID" value="KAL2498129.1"/>
    <property type="molecule type" value="Genomic_DNA"/>
</dbReference>
<feature type="region of interest" description="Disordered" evidence="2">
    <location>
        <begin position="114"/>
        <end position="163"/>
    </location>
</feature>
<keyword evidence="1" id="KW-0175">Coiled coil</keyword>
<sequence length="286" mass="32421">MHHLTSCDSYIYFSTQVPFHLPHYRNSNSRWKKHFFFVRPVTGSFPFDTFWNHHQIGLFNSPVDITPYLQKQIDQLINLGPPGSELDKVLTDRNMLIVEGVEYDLNAMLNSIPLATNNEGPVKDSAPSKRRKLSNKGKGSSLGKEPDDNHLDNETTFHDIRFPPSNANKDLELVRSCALEPLRTGLSRRKVSSVKKTLAVYTKRVITMQDAMALACEDLERHLENMDLYEAELTTEVDNLKKEIGEKSSQAKLAESKAKAQEDDIDTLRSTLACTHKDVVSSYKAL</sequence>
<organism evidence="3 4">
    <name type="scientific">Abeliophyllum distichum</name>
    <dbReference type="NCBI Taxonomy" id="126358"/>
    <lineage>
        <taxon>Eukaryota</taxon>
        <taxon>Viridiplantae</taxon>
        <taxon>Streptophyta</taxon>
        <taxon>Embryophyta</taxon>
        <taxon>Tracheophyta</taxon>
        <taxon>Spermatophyta</taxon>
        <taxon>Magnoliopsida</taxon>
        <taxon>eudicotyledons</taxon>
        <taxon>Gunneridae</taxon>
        <taxon>Pentapetalae</taxon>
        <taxon>asterids</taxon>
        <taxon>lamiids</taxon>
        <taxon>Lamiales</taxon>
        <taxon>Oleaceae</taxon>
        <taxon>Forsythieae</taxon>
        <taxon>Abeliophyllum</taxon>
    </lineage>
</organism>
<protein>
    <submittedName>
        <fullName evidence="3">Uncharacterized protein</fullName>
    </submittedName>
</protein>
<comment type="caution">
    <text evidence="3">The sequence shown here is derived from an EMBL/GenBank/DDBJ whole genome shotgun (WGS) entry which is preliminary data.</text>
</comment>
<name>A0ABD1SET9_9LAMI</name>
<keyword evidence="4" id="KW-1185">Reference proteome</keyword>
<proteinExistence type="predicted"/>
<accession>A0ABD1SET9</accession>
<dbReference type="AlphaFoldDB" id="A0ABD1SET9"/>
<dbReference type="Proteomes" id="UP001604336">
    <property type="component" value="Unassembled WGS sequence"/>
</dbReference>
<gene>
    <name evidence="3" type="ORF">Adt_23679</name>
</gene>
<feature type="coiled-coil region" evidence="1">
    <location>
        <begin position="212"/>
        <end position="271"/>
    </location>
</feature>
<evidence type="ECO:0000256" key="2">
    <source>
        <dbReference type="SAM" id="MobiDB-lite"/>
    </source>
</evidence>
<feature type="compositionally biased region" description="Basic and acidic residues" evidence="2">
    <location>
        <begin position="144"/>
        <end position="161"/>
    </location>
</feature>